<keyword evidence="5 8" id="KW-0862">Zinc</keyword>
<organism evidence="11 12">
    <name type="scientific">Methylococcus capsulatus</name>
    <dbReference type="NCBI Taxonomy" id="414"/>
    <lineage>
        <taxon>Bacteria</taxon>
        <taxon>Pseudomonadati</taxon>
        <taxon>Pseudomonadota</taxon>
        <taxon>Gammaproteobacteria</taxon>
        <taxon>Methylococcales</taxon>
        <taxon>Methylococcaceae</taxon>
        <taxon>Methylococcus</taxon>
    </lineage>
</organism>
<keyword evidence="8" id="KW-0671">Queuosine biosynthesis</keyword>
<dbReference type="PANTHER" id="PTHR12589">
    <property type="entry name" value="PYRUVOYL TETRAHYDROBIOPTERIN SYNTHASE"/>
    <property type="match status" value="1"/>
</dbReference>
<name>A0AA35UE61_METCP</name>
<keyword evidence="4 8" id="KW-0479">Metal-binding</keyword>
<evidence type="ECO:0000256" key="5">
    <source>
        <dbReference type="ARBA" id="ARBA00022833"/>
    </source>
</evidence>
<evidence type="ECO:0000256" key="7">
    <source>
        <dbReference type="ARBA" id="ARBA00048807"/>
    </source>
</evidence>
<feature type="binding site" evidence="10">
    <location>
        <position position="29"/>
    </location>
    <ligand>
        <name>Zn(2+)</name>
        <dbReference type="ChEBI" id="CHEBI:29105"/>
    </ligand>
</feature>
<evidence type="ECO:0000256" key="3">
    <source>
        <dbReference type="ARBA" id="ARBA00018141"/>
    </source>
</evidence>
<reference evidence="11" key="1">
    <citation type="submission" date="2023-03" db="EMBL/GenBank/DDBJ databases">
        <authorList>
            <person name="Pearce D."/>
        </authorList>
    </citation>
    <scope>NUCLEOTIDE SEQUENCE</scope>
    <source>
        <strain evidence="11">Mc</strain>
    </source>
</reference>
<accession>A0AA35UE61</accession>
<dbReference type="RefSeq" id="WP_010961748.1">
    <property type="nucleotide sequence ID" value="NZ_CP079096.1"/>
</dbReference>
<evidence type="ECO:0000256" key="1">
    <source>
        <dbReference type="ARBA" id="ARBA00005061"/>
    </source>
</evidence>
<evidence type="ECO:0000256" key="4">
    <source>
        <dbReference type="ARBA" id="ARBA00022723"/>
    </source>
</evidence>
<dbReference type="GO" id="GO:0070497">
    <property type="term" value="F:6-carboxytetrahydropterin synthase activity"/>
    <property type="evidence" value="ECO:0007669"/>
    <property type="project" value="UniProtKB-EC"/>
</dbReference>
<dbReference type="InterPro" id="IPR038418">
    <property type="entry name" value="6-PTP_synth/QueD_sf"/>
</dbReference>
<dbReference type="SUPFAM" id="SSF55620">
    <property type="entry name" value="Tetrahydrobiopterin biosynthesis enzymes-like"/>
    <property type="match status" value="1"/>
</dbReference>
<dbReference type="Pfam" id="PF01242">
    <property type="entry name" value="PTPS"/>
    <property type="match status" value="1"/>
</dbReference>
<dbReference type="EC" id="4.-.-.-" evidence="8"/>
<dbReference type="OMA" id="HGHSYKL"/>
<feature type="active site" description="Proton acceptor" evidence="9">
    <location>
        <position position="23"/>
    </location>
</feature>
<comment type="pathway">
    <text evidence="1 8">Purine metabolism; 7-cyano-7-deazaguanine biosynthesis.</text>
</comment>
<dbReference type="Gene3D" id="3.30.479.10">
    <property type="entry name" value="6-pyruvoyl tetrahydropterin synthase/QueD"/>
    <property type="match status" value="1"/>
</dbReference>
<evidence type="ECO:0000313" key="12">
    <source>
        <dbReference type="Proteomes" id="UP001158598"/>
    </source>
</evidence>
<keyword evidence="6 8" id="KW-0456">Lyase</keyword>
<gene>
    <name evidence="11" type="ORF">MCNOR_2054</name>
</gene>
<evidence type="ECO:0000256" key="2">
    <source>
        <dbReference type="ARBA" id="ARBA00008900"/>
    </source>
</evidence>
<sequence length="137" mass="15417">MYSVTKEIFFCYGHRLMHHSGKCRHLHGHSVRAAITVSASDLNFQGMVCDFADISAAARDFIDTHLDHNLLLHRDDPLLPLLQQAGERVLALEQHPTAEALAEMIYRDLRRKGFAVQNVTLWETSSACASYREGSPP</sequence>
<evidence type="ECO:0000256" key="6">
    <source>
        <dbReference type="ARBA" id="ARBA00023239"/>
    </source>
</evidence>
<dbReference type="EMBL" id="OX458332">
    <property type="protein sequence ID" value="CAI8827004.1"/>
    <property type="molecule type" value="Genomic_DNA"/>
</dbReference>
<evidence type="ECO:0000256" key="9">
    <source>
        <dbReference type="PIRSR" id="PIRSR006113-1"/>
    </source>
</evidence>
<dbReference type="InterPro" id="IPR007115">
    <property type="entry name" value="6-PTP_synth/QueD"/>
</dbReference>
<feature type="binding site" evidence="10">
    <location>
        <position position="14"/>
    </location>
    <ligand>
        <name>Zn(2+)</name>
        <dbReference type="ChEBI" id="CHEBI:29105"/>
    </ligand>
</feature>
<dbReference type="GO" id="GO:0046872">
    <property type="term" value="F:metal ion binding"/>
    <property type="evidence" value="ECO:0007669"/>
    <property type="project" value="UniProtKB-KW"/>
</dbReference>
<dbReference type="PIRSF" id="PIRSF006113">
    <property type="entry name" value="PTP_synth"/>
    <property type="match status" value="1"/>
</dbReference>
<feature type="active site" description="Charge relay system" evidence="9">
    <location>
        <position position="68"/>
    </location>
</feature>
<dbReference type="GeneID" id="88224722"/>
<feature type="active site" description="Charge relay system" evidence="9">
    <location>
        <position position="123"/>
    </location>
</feature>
<comment type="similarity">
    <text evidence="2 8">Belongs to the PTPS family. QueD subfamily.</text>
</comment>
<evidence type="ECO:0000256" key="10">
    <source>
        <dbReference type="PIRSR" id="PIRSR006113-2"/>
    </source>
</evidence>
<feature type="binding site" evidence="10">
    <location>
        <position position="27"/>
    </location>
    <ligand>
        <name>Zn(2+)</name>
        <dbReference type="ChEBI" id="CHEBI:29105"/>
    </ligand>
</feature>
<dbReference type="Proteomes" id="UP001158598">
    <property type="component" value="Chromosome"/>
</dbReference>
<comment type="cofactor">
    <cofactor evidence="8 10">
        <name>Zn(2+)</name>
        <dbReference type="ChEBI" id="CHEBI:29105"/>
    </cofactor>
    <text evidence="8 10">Binds 1 zinc ion per subunit.</text>
</comment>
<evidence type="ECO:0000256" key="8">
    <source>
        <dbReference type="PIRNR" id="PIRNR006113"/>
    </source>
</evidence>
<dbReference type="GO" id="GO:0008616">
    <property type="term" value="P:tRNA queuosine(34) biosynthetic process"/>
    <property type="evidence" value="ECO:0007669"/>
    <property type="project" value="UniProtKB-KW"/>
</dbReference>
<comment type="catalytic activity">
    <reaction evidence="7 8">
        <text>7,8-dihydroneopterin 3'-triphosphate + H2O = 6-carboxy-5,6,7,8-tetrahydropterin + triphosphate + acetaldehyde + 2 H(+)</text>
        <dbReference type="Rhea" id="RHEA:27966"/>
        <dbReference type="ChEBI" id="CHEBI:15343"/>
        <dbReference type="ChEBI" id="CHEBI:15377"/>
        <dbReference type="ChEBI" id="CHEBI:15378"/>
        <dbReference type="ChEBI" id="CHEBI:18036"/>
        <dbReference type="ChEBI" id="CHEBI:58462"/>
        <dbReference type="ChEBI" id="CHEBI:61032"/>
        <dbReference type="EC" id="4.1.2.50"/>
    </reaction>
</comment>
<evidence type="ECO:0000313" key="11">
    <source>
        <dbReference type="EMBL" id="CAI8827004.1"/>
    </source>
</evidence>
<proteinExistence type="inferred from homology"/>
<dbReference type="AlphaFoldDB" id="A0AA35UE61"/>
<protein>
    <recommendedName>
        <fullName evidence="3 8">6-carboxy-5,6,7,8-tetrahydropterin synthase</fullName>
        <ecNumber evidence="8">4.-.-.-</ecNumber>
    </recommendedName>
</protein>
<dbReference type="PANTHER" id="PTHR12589:SF7">
    <property type="entry name" value="6-PYRUVOYL TETRAHYDROBIOPTERIN SYNTHASE"/>
    <property type="match status" value="1"/>
</dbReference>